<accession>A0A2T7NNC7</accession>
<evidence type="ECO:0000313" key="3">
    <source>
        <dbReference type="Proteomes" id="UP000245119"/>
    </source>
</evidence>
<reference evidence="2 3" key="1">
    <citation type="submission" date="2018-04" db="EMBL/GenBank/DDBJ databases">
        <title>The genome of golden apple snail Pomacea canaliculata provides insight into stress tolerance and invasive adaptation.</title>
        <authorList>
            <person name="Liu C."/>
            <person name="Liu B."/>
            <person name="Ren Y."/>
            <person name="Zhang Y."/>
            <person name="Wang H."/>
            <person name="Li S."/>
            <person name="Jiang F."/>
            <person name="Yin L."/>
            <person name="Zhang G."/>
            <person name="Qian W."/>
            <person name="Fan W."/>
        </authorList>
    </citation>
    <scope>NUCLEOTIDE SEQUENCE [LARGE SCALE GENOMIC DNA]</scope>
    <source>
        <strain evidence="2">SZHN2017</strain>
        <tissue evidence="2">Muscle</tissue>
    </source>
</reference>
<sequence length="113" mass="12575">MPQLPDPSVQLPPGELPHRSVSLLLHPPGVRVRLATAAAHHRCPPLRHRQLRRAVAYTNTSVHPGVDNTFRHSDLLQSGTTRPPPPHHHHDHLHTTTTTPHHHTTTRPSACGR</sequence>
<dbReference type="Proteomes" id="UP000245119">
    <property type="component" value="Linkage Group LG10"/>
</dbReference>
<evidence type="ECO:0000256" key="1">
    <source>
        <dbReference type="SAM" id="MobiDB-lite"/>
    </source>
</evidence>
<feature type="region of interest" description="Disordered" evidence="1">
    <location>
        <begin position="66"/>
        <end position="113"/>
    </location>
</feature>
<gene>
    <name evidence="2" type="ORF">C0Q70_15930</name>
</gene>
<keyword evidence="3" id="KW-1185">Reference proteome</keyword>
<evidence type="ECO:0000313" key="2">
    <source>
        <dbReference type="EMBL" id="PVD22675.1"/>
    </source>
</evidence>
<proteinExistence type="predicted"/>
<protein>
    <submittedName>
        <fullName evidence="2">Uncharacterized protein</fullName>
    </submittedName>
</protein>
<name>A0A2T7NNC7_POMCA</name>
<dbReference type="AlphaFoldDB" id="A0A2T7NNC7"/>
<dbReference type="EMBL" id="PZQS01000010">
    <property type="protein sequence ID" value="PVD22675.1"/>
    <property type="molecule type" value="Genomic_DNA"/>
</dbReference>
<organism evidence="2 3">
    <name type="scientific">Pomacea canaliculata</name>
    <name type="common">Golden apple snail</name>
    <dbReference type="NCBI Taxonomy" id="400727"/>
    <lineage>
        <taxon>Eukaryota</taxon>
        <taxon>Metazoa</taxon>
        <taxon>Spiralia</taxon>
        <taxon>Lophotrochozoa</taxon>
        <taxon>Mollusca</taxon>
        <taxon>Gastropoda</taxon>
        <taxon>Caenogastropoda</taxon>
        <taxon>Architaenioglossa</taxon>
        <taxon>Ampullarioidea</taxon>
        <taxon>Ampullariidae</taxon>
        <taxon>Pomacea</taxon>
    </lineage>
</organism>
<comment type="caution">
    <text evidence="2">The sequence shown here is derived from an EMBL/GenBank/DDBJ whole genome shotgun (WGS) entry which is preliminary data.</text>
</comment>